<evidence type="ECO:0000256" key="6">
    <source>
        <dbReference type="ARBA" id="ARBA00022989"/>
    </source>
</evidence>
<keyword evidence="7 10" id="KW-0472">Membrane</keyword>
<keyword evidence="6 10" id="KW-1133">Transmembrane helix</keyword>
<dbReference type="Pfam" id="PF08263">
    <property type="entry name" value="LRRNT_2"/>
    <property type="match status" value="1"/>
</dbReference>
<evidence type="ECO:0000256" key="9">
    <source>
        <dbReference type="ARBA" id="ARBA00023180"/>
    </source>
</evidence>
<evidence type="ECO:0000259" key="11">
    <source>
        <dbReference type="PROSITE" id="PS50011"/>
    </source>
</evidence>
<gene>
    <name evidence="13" type="primary">LOC101502209</name>
</gene>
<dbReference type="InterPro" id="IPR011009">
    <property type="entry name" value="Kinase-like_dom_sf"/>
</dbReference>
<dbReference type="Gene3D" id="1.10.510.10">
    <property type="entry name" value="Transferase(Phosphotransferase) domain 1"/>
    <property type="match status" value="1"/>
</dbReference>
<evidence type="ECO:0000256" key="3">
    <source>
        <dbReference type="ARBA" id="ARBA00022692"/>
    </source>
</evidence>
<dbReference type="InterPro" id="IPR032675">
    <property type="entry name" value="LRR_dom_sf"/>
</dbReference>
<dbReference type="Pfam" id="PF00560">
    <property type="entry name" value="LRR_1"/>
    <property type="match status" value="1"/>
</dbReference>
<dbReference type="PANTHER" id="PTHR48007:SF56">
    <property type="entry name" value="LOW QUALITY PROTEIN: PROTEIN STRUBBELIG-RECEPTOR FAMILY 2"/>
    <property type="match status" value="1"/>
</dbReference>
<dbReference type="InterPro" id="IPR001611">
    <property type="entry name" value="Leu-rich_rpt"/>
</dbReference>
<keyword evidence="12" id="KW-1185">Reference proteome</keyword>
<dbReference type="Gene3D" id="3.30.200.20">
    <property type="entry name" value="Phosphorylase Kinase, domain 1"/>
    <property type="match status" value="1"/>
</dbReference>
<dbReference type="Pfam" id="PF13855">
    <property type="entry name" value="LRR_8"/>
    <property type="match status" value="1"/>
</dbReference>
<dbReference type="SUPFAM" id="SSF52058">
    <property type="entry name" value="L domain-like"/>
    <property type="match status" value="1"/>
</dbReference>
<keyword evidence="2" id="KW-0433">Leucine-rich repeat</keyword>
<feature type="transmembrane region" description="Helical" evidence="10">
    <location>
        <begin position="6"/>
        <end position="26"/>
    </location>
</feature>
<keyword evidence="8" id="KW-0675">Receptor</keyword>
<dbReference type="OrthoDB" id="676979at2759"/>
<evidence type="ECO:0000256" key="4">
    <source>
        <dbReference type="ARBA" id="ARBA00022729"/>
    </source>
</evidence>
<dbReference type="GO" id="GO:0004672">
    <property type="term" value="F:protein kinase activity"/>
    <property type="evidence" value="ECO:0007669"/>
    <property type="project" value="InterPro"/>
</dbReference>
<comment type="subcellular location">
    <subcellularLocation>
        <location evidence="1">Membrane</location>
        <topology evidence="1">Single-pass membrane protein</topology>
    </subcellularLocation>
</comment>
<evidence type="ECO:0000313" key="13">
    <source>
        <dbReference type="RefSeq" id="XP_027188243.1"/>
    </source>
</evidence>
<keyword evidence="4" id="KW-0732">Signal</keyword>
<dbReference type="STRING" id="3827.A0A3Q7XMX6"/>
<accession>A0A3Q7XMX6</accession>
<feature type="domain" description="Protein kinase" evidence="11">
    <location>
        <begin position="392"/>
        <end position="671"/>
    </location>
</feature>
<keyword evidence="3 10" id="KW-0812">Transmembrane</keyword>
<dbReference type="GO" id="GO:0005524">
    <property type="term" value="F:ATP binding"/>
    <property type="evidence" value="ECO:0007669"/>
    <property type="project" value="InterPro"/>
</dbReference>
<dbReference type="Pfam" id="PF00069">
    <property type="entry name" value="Pkinase"/>
    <property type="match status" value="1"/>
</dbReference>
<reference evidence="13" key="2">
    <citation type="submission" date="2025-08" db="UniProtKB">
        <authorList>
            <consortium name="RefSeq"/>
        </authorList>
    </citation>
    <scope>IDENTIFICATION</scope>
    <source>
        <tissue evidence="13">Etiolated seedlings</tissue>
    </source>
</reference>
<dbReference type="Proteomes" id="UP000087171">
    <property type="component" value="Chromosome Ca3"/>
</dbReference>
<dbReference type="SUPFAM" id="SSF56112">
    <property type="entry name" value="Protein kinase-like (PK-like)"/>
    <property type="match status" value="1"/>
</dbReference>
<evidence type="ECO:0000256" key="10">
    <source>
        <dbReference type="SAM" id="Phobius"/>
    </source>
</evidence>
<evidence type="ECO:0000256" key="1">
    <source>
        <dbReference type="ARBA" id="ARBA00004167"/>
    </source>
</evidence>
<evidence type="ECO:0000313" key="12">
    <source>
        <dbReference type="Proteomes" id="UP000087171"/>
    </source>
</evidence>
<organism evidence="12 13">
    <name type="scientific">Cicer arietinum</name>
    <name type="common">Chickpea</name>
    <name type="synonym">Garbanzo</name>
    <dbReference type="NCBI Taxonomy" id="3827"/>
    <lineage>
        <taxon>Eukaryota</taxon>
        <taxon>Viridiplantae</taxon>
        <taxon>Streptophyta</taxon>
        <taxon>Embryophyta</taxon>
        <taxon>Tracheophyta</taxon>
        <taxon>Spermatophyta</taxon>
        <taxon>Magnoliopsida</taxon>
        <taxon>eudicotyledons</taxon>
        <taxon>Gunneridae</taxon>
        <taxon>Pentapetalae</taxon>
        <taxon>rosids</taxon>
        <taxon>fabids</taxon>
        <taxon>Fabales</taxon>
        <taxon>Fabaceae</taxon>
        <taxon>Papilionoideae</taxon>
        <taxon>50 kb inversion clade</taxon>
        <taxon>NPAAA clade</taxon>
        <taxon>Hologalegina</taxon>
        <taxon>IRL clade</taxon>
        <taxon>Cicereae</taxon>
        <taxon>Cicer</taxon>
    </lineage>
</organism>
<dbReference type="InterPro" id="IPR013210">
    <property type="entry name" value="LRR_N_plant-typ"/>
</dbReference>
<keyword evidence="5" id="KW-0677">Repeat</keyword>
<evidence type="ECO:0000256" key="8">
    <source>
        <dbReference type="ARBA" id="ARBA00023170"/>
    </source>
</evidence>
<evidence type="ECO:0000256" key="2">
    <source>
        <dbReference type="ARBA" id="ARBA00022614"/>
    </source>
</evidence>
<evidence type="ECO:0000256" key="5">
    <source>
        <dbReference type="ARBA" id="ARBA00022737"/>
    </source>
</evidence>
<sequence>MIRNFLYVYLNLVIFSFILISQSFAFTRPLEVSALQDLYRALNYSKALQGWNGSDPCDESWTGVACSASSVIHLKVQGLNLTGNLCRLYNLRNLKQLDVSSNNIVGEIPFGLPPNVTHMNLSHNFLIGPIGDVFTGLDNLKEMDLSNNNFTGDLPRSFGSLTNLARLFLQNNRFTGSVTYLAELPLTDLNIQDNLFSGLLPHHFQFIKNLWIGGNKFHGADNSPPWTSPLETLSVEHNISRPPTTNANAVKNYPPPKVSEYKHKKKHLGPGGIAFMVGGGILIATGVALLVAIRLNKVHAQSRNLNYSENNDSSLHSHPTSASIEVSSAELDDRPLLPPVNVASLLGPMRFPFLRHNDVEEATRRSFSKRGKSTGRTNIYTIAELQLATNFFNEGNLLGEGSISPVYKAEFPDGKISAVKIINMAGLSYGEEEKFLDVICTVSKLKHPNIIPLNGYCLEHGEHLLVYDYFGNLTLNDALHSEACEPLSWVHRLQIALSVAQALDYLHSACCPPVAHGNLKSANVLLDEKLMPRVCDCSLAILKPLMKSNQVKIPATETTVAERGYVPPDHGQIGFSRRRDVFAFGVLLLELLTGRKPFDSARPRDEQYLAKWASPRLRDSVSLNLIVDPSMKTTFSSKALSRYADIISLCIQPSKQLRPPMSEVVNSLASFSQKFNFAKSGVANGTEVPPDLFEKSFRSANTRFIASPTTSHLSA</sequence>
<dbReference type="AlphaFoldDB" id="A0A3Q7XMX6"/>
<dbReference type="InterPro" id="IPR000719">
    <property type="entry name" value="Prot_kinase_dom"/>
</dbReference>
<keyword evidence="9" id="KW-0325">Glycoprotein</keyword>
<reference evidence="12" key="1">
    <citation type="journal article" date="2013" name="Nat. Biotechnol.">
        <title>Draft genome sequence of chickpea (Cicer arietinum) provides a resource for trait improvement.</title>
        <authorList>
            <person name="Varshney R.K."/>
            <person name="Song C."/>
            <person name="Saxena R.K."/>
            <person name="Azam S."/>
            <person name="Yu S."/>
            <person name="Sharpe A.G."/>
            <person name="Cannon S."/>
            <person name="Baek J."/>
            <person name="Rosen B.D."/>
            <person name="Tar'an B."/>
            <person name="Millan T."/>
            <person name="Zhang X."/>
            <person name="Ramsay L.D."/>
            <person name="Iwata A."/>
            <person name="Wang Y."/>
            <person name="Nelson W."/>
            <person name="Farmer A.D."/>
            <person name="Gaur P.M."/>
            <person name="Soderlund C."/>
            <person name="Penmetsa R.V."/>
            <person name="Xu C."/>
            <person name="Bharti A.K."/>
            <person name="He W."/>
            <person name="Winter P."/>
            <person name="Zhao S."/>
            <person name="Hane J.K."/>
            <person name="Carrasquilla-Garcia N."/>
            <person name="Condie J.A."/>
            <person name="Upadhyaya H.D."/>
            <person name="Luo M.C."/>
            <person name="Thudi M."/>
            <person name="Gowda C.L."/>
            <person name="Singh N.P."/>
            <person name="Lichtenzveig J."/>
            <person name="Gali K.K."/>
            <person name="Rubio J."/>
            <person name="Nadarajan N."/>
            <person name="Dolezel J."/>
            <person name="Bansal K.C."/>
            <person name="Xu X."/>
            <person name="Edwards D."/>
            <person name="Zhang G."/>
            <person name="Kahl G."/>
            <person name="Gil J."/>
            <person name="Singh K.B."/>
            <person name="Datta S.K."/>
            <person name="Jackson S.A."/>
            <person name="Wang J."/>
            <person name="Cook D.R."/>
        </authorList>
    </citation>
    <scope>NUCLEOTIDE SEQUENCE [LARGE SCALE GENOMIC DNA]</scope>
    <source>
        <strain evidence="12">cv. CDC Frontier</strain>
    </source>
</reference>
<dbReference type="PROSITE" id="PS50011">
    <property type="entry name" value="PROTEIN_KINASE_DOM"/>
    <property type="match status" value="1"/>
</dbReference>
<dbReference type="GO" id="GO:0016020">
    <property type="term" value="C:membrane"/>
    <property type="evidence" value="ECO:0007669"/>
    <property type="project" value="UniProtKB-SubCell"/>
</dbReference>
<dbReference type="GeneID" id="101502209"/>
<dbReference type="PaxDb" id="3827-XP_004493566.1"/>
<dbReference type="KEGG" id="cam:101502209"/>
<feature type="transmembrane region" description="Helical" evidence="10">
    <location>
        <begin position="272"/>
        <end position="293"/>
    </location>
</feature>
<dbReference type="Gene3D" id="3.80.10.10">
    <property type="entry name" value="Ribonuclease Inhibitor"/>
    <property type="match status" value="1"/>
</dbReference>
<name>A0A3Q7XMX6_CICAR</name>
<dbReference type="FunFam" id="1.10.510.10:FF:000479">
    <property type="entry name" value="Leucine-rich repeat receptor-like protein kinase"/>
    <property type="match status" value="1"/>
</dbReference>
<dbReference type="InterPro" id="IPR046959">
    <property type="entry name" value="PRK1-6/SRF4-like"/>
</dbReference>
<dbReference type="PANTHER" id="PTHR48007">
    <property type="entry name" value="LEUCINE-RICH REPEAT RECEPTOR-LIKE PROTEIN KINASE PXC1"/>
    <property type="match status" value="1"/>
</dbReference>
<protein>
    <submittedName>
        <fullName evidence="13">Protein STRUBBELIG-RECEPTOR FAMILY 2-like</fullName>
    </submittedName>
</protein>
<dbReference type="FunFam" id="3.30.200.20:FF:000125">
    <property type="entry name" value="Protein STRUBBELIG-RECEPTOR FAMILY 8"/>
    <property type="match status" value="1"/>
</dbReference>
<proteinExistence type="predicted"/>
<dbReference type="FunFam" id="3.80.10.10:FF:000062">
    <property type="entry name" value="protein STRUBBELIG-RECEPTOR FAMILY 3"/>
    <property type="match status" value="1"/>
</dbReference>
<dbReference type="RefSeq" id="XP_027188243.1">
    <property type="nucleotide sequence ID" value="XM_027332442.1"/>
</dbReference>
<evidence type="ECO:0000256" key="7">
    <source>
        <dbReference type="ARBA" id="ARBA00023136"/>
    </source>
</evidence>